<dbReference type="RefSeq" id="XP_064655529.1">
    <property type="nucleotide sequence ID" value="XM_064806203.1"/>
</dbReference>
<dbReference type="InterPro" id="IPR024607">
    <property type="entry name" value="Sulfatase_CS"/>
</dbReference>
<dbReference type="InterPro" id="IPR000917">
    <property type="entry name" value="Sulfatase_N"/>
</dbReference>
<proteinExistence type="inferred from homology"/>
<dbReference type="InterPro" id="IPR017850">
    <property type="entry name" value="Alkaline_phosphatase_core_sf"/>
</dbReference>
<keyword evidence="4" id="KW-0106">Calcium</keyword>
<dbReference type="Pfam" id="PF00884">
    <property type="entry name" value="Sulfatase"/>
    <property type="match status" value="1"/>
</dbReference>
<dbReference type="PROSITE" id="PS00523">
    <property type="entry name" value="SULFATASE_1"/>
    <property type="match status" value="1"/>
</dbReference>
<organism evidence="6 7">
    <name type="scientific">Saxophila tyrrhenica</name>
    <dbReference type="NCBI Taxonomy" id="1690608"/>
    <lineage>
        <taxon>Eukaryota</taxon>
        <taxon>Fungi</taxon>
        <taxon>Dikarya</taxon>
        <taxon>Ascomycota</taxon>
        <taxon>Pezizomycotina</taxon>
        <taxon>Dothideomycetes</taxon>
        <taxon>Dothideomycetidae</taxon>
        <taxon>Mycosphaerellales</taxon>
        <taxon>Extremaceae</taxon>
        <taxon>Saxophila</taxon>
    </lineage>
</organism>
<evidence type="ECO:0000256" key="2">
    <source>
        <dbReference type="ARBA" id="ARBA00022723"/>
    </source>
</evidence>
<dbReference type="PROSITE" id="PS00149">
    <property type="entry name" value="SULFATASE_2"/>
    <property type="match status" value="1"/>
</dbReference>
<evidence type="ECO:0000256" key="1">
    <source>
        <dbReference type="ARBA" id="ARBA00008779"/>
    </source>
</evidence>
<dbReference type="GeneID" id="89930306"/>
<evidence type="ECO:0000256" key="3">
    <source>
        <dbReference type="ARBA" id="ARBA00022801"/>
    </source>
</evidence>
<keyword evidence="3" id="KW-0378">Hydrolase</keyword>
<dbReference type="AlphaFoldDB" id="A0AAV9NZK3"/>
<feature type="domain" description="Sulfatase N-terminal" evidence="5">
    <location>
        <begin position="6"/>
        <end position="451"/>
    </location>
</feature>
<evidence type="ECO:0000259" key="5">
    <source>
        <dbReference type="Pfam" id="PF00884"/>
    </source>
</evidence>
<dbReference type="SUPFAM" id="SSF53649">
    <property type="entry name" value="Alkaline phosphatase-like"/>
    <property type="match status" value="1"/>
</dbReference>
<sequence length="629" mass="70795">MAKKRPNFLIILADDLGFSDVGCYGGEIKTPNIDKLARDGCRFTDFHATALCSPSRSMIMTGTDNHIAGLGCLVEWLATPTGANPKGVKESQAPARGKLGYEGYLNERVVTLPEVLHDAGYLTLMSGKWHLGLRKDKSPCARGFEKSFALLTGASNHFGWEPQLEDDAPDAPKMFSSNDPLHMEDGEYVHKLPEDWYSSNSYGDILLQYLKDWQAGKTTSDDQDRPFFAYYPFTAPHWPLQVPQEYVKRYRGMYDDGPDALRLRRLAKLKELGLVGQDVEPHPVVADEVPAWAELSPEHKAKSSRAMEVYAGMVECIDHNVGKIIDYLEEVGELDNTLIMFMSDNGAEGGAHEANPAFHGGPMAHLQRYYNNSLDNLGNHDSFCWYGPRWAQASTAPSRMYKSYTTEGGIRVPCVAKFPAGYECPVPKNGITHKFSTIMDIMPTLLDMAGAQHPAPSYKGREIVGMRGRSMVPWLTGQSASIHTADAVEGWEMSGRAAVRKGNWKAVYLPARKYGPSRAGNDKWELFDLEEDPGEIYDLSEQHPDVMKELLKLWDQYVMETGVVPLNPALGEYIAATEEQMPDDGWMEYEFWKKREGAREEPEKFFRTPKRFDRQGNRVEYKDGDFRRL</sequence>
<dbReference type="PANTHER" id="PTHR42693">
    <property type="entry name" value="ARYLSULFATASE FAMILY MEMBER"/>
    <property type="match status" value="1"/>
</dbReference>
<evidence type="ECO:0000256" key="4">
    <source>
        <dbReference type="ARBA" id="ARBA00022837"/>
    </source>
</evidence>
<dbReference type="Gene3D" id="3.30.1120.10">
    <property type="match status" value="1"/>
</dbReference>
<dbReference type="Proteomes" id="UP001337655">
    <property type="component" value="Unassembled WGS sequence"/>
</dbReference>
<reference evidence="6 7" key="1">
    <citation type="submission" date="2023-08" db="EMBL/GenBank/DDBJ databases">
        <title>Black Yeasts Isolated from many extreme environments.</title>
        <authorList>
            <person name="Coleine C."/>
            <person name="Stajich J.E."/>
            <person name="Selbmann L."/>
        </authorList>
    </citation>
    <scope>NUCLEOTIDE SEQUENCE [LARGE SCALE GENOMIC DNA]</scope>
    <source>
        <strain evidence="6 7">CCFEE 5935</strain>
    </source>
</reference>
<gene>
    <name evidence="6" type="ORF">LTR77_008974</name>
</gene>
<evidence type="ECO:0000313" key="7">
    <source>
        <dbReference type="Proteomes" id="UP001337655"/>
    </source>
</evidence>
<dbReference type="PANTHER" id="PTHR42693:SF46">
    <property type="entry name" value="PUTATIVE (AFU_ORTHOLOGUE AFUA_5G12940)-RELATED"/>
    <property type="match status" value="1"/>
</dbReference>
<dbReference type="Gene3D" id="3.40.720.10">
    <property type="entry name" value="Alkaline Phosphatase, subunit A"/>
    <property type="match status" value="1"/>
</dbReference>
<keyword evidence="7" id="KW-1185">Reference proteome</keyword>
<dbReference type="InterPro" id="IPR050738">
    <property type="entry name" value="Sulfatase"/>
</dbReference>
<accession>A0AAV9NZK3</accession>
<evidence type="ECO:0000313" key="6">
    <source>
        <dbReference type="EMBL" id="KAK5165445.1"/>
    </source>
</evidence>
<dbReference type="GO" id="GO:0046872">
    <property type="term" value="F:metal ion binding"/>
    <property type="evidence" value="ECO:0007669"/>
    <property type="project" value="UniProtKB-KW"/>
</dbReference>
<comment type="similarity">
    <text evidence="1">Belongs to the sulfatase family.</text>
</comment>
<keyword evidence="2" id="KW-0479">Metal-binding</keyword>
<dbReference type="CDD" id="cd16025">
    <property type="entry name" value="PAS_like"/>
    <property type="match status" value="1"/>
</dbReference>
<protein>
    <recommendedName>
        <fullName evidence="5">Sulfatase N-terminal domain-containing protein</fullName>
    </recommendedName>
</protein>
<comment type="caution">
    <text evidence="6">The sequence shown here is derived from an EMBL/GenBank/DDBJ whole genome shotgun (WGS) entry which is preliminary data.</text>
</comment>
<name>A0AAV9NZK3_9PEZI</name>
<dbReference type="EMBL" id="JAVRRT010000016">
    <property type="protein sequence ID" value="KAK5165445.1"/>
    <property type="molecule type" value="Genomic_DNA"/>
</dbReference>
<dbReference type="GO" id="GO:0004065">
    <property type="term" value="F:arylsulfatase activity"/>
    <property type="evidence" value="ECO:0007669"/>
    <property type="project" value="TreeGrafter"/>
</dbReference>